<accession>A0ABQ5BD39</accession>
<sequence>MPTEMELTLEQTQQGVSYEVSSLDPVTLCTPPPSYSKSERLCFKTHGDTLISSDFSHSELVVIGKDTCQLSAKSHNVNYKIYIKESSQYPCDSAEHQSDFIHNEDGNPGLSQNSNKLLFNTSAGNPVKKILLKLNLSDHRLCKMVVEVPDSSWLTRSITTCSYPTDKHKVIMKAQNFKKDATLKLFKNGMSMSSEVAVHKVAKLQDGVEIVLG</sequence>
<evidence type="ECO:0000313" key="2">
    <source>
        <dbReference type="Proteomes" id="UP001151760"/>
    </source>
</evidence>
<name>A0ABQ5BD39_9ASTR</name>
<protein>
    <submittedName>
        <fullName evidence="1">Uncharacterized protein</fullName>
    </submittedName>
</protein>
<comment type="caution">
    <text evidence="1">The sequence shown here is derived from an EMBL/GenBank/DDBJ whole genome shotgun (WGS) entry which is preliminary data.</text>
</comment>
<evidence type="ECO:0000313" key="1">
    <source>
        <dbReference type="EMBL" id="GJT12765.1"/>
    </source>
</evidence>
<reference evidence="1" key="1">
    <citation type="journal article" date="2022" name="Int. J. Mol. Sci.">
        <title>Draft Genome of Tanacetum Coccineum: Genomic Comparison of Closely Related Tanacetum-Family Plants.</title>
        <authorList>
            <person name="Yamashiro T."/>
            <person name="Shiraishi A."/>
            <person name="Nakayama K."/>
            <person name="Satake H."/>
        </authorList>
    </citation>
    <scope>NUCLEOTIDE SEQUENCE</scope>
</reference>
<dbReference type="Proteomes" id="UP001151760">
    <property type="component" value="Unassembled WGS sequence"/>
</dbReference>
<gene>
    <name evidence="1" type="ORF">Tco_0859807</name>
</gene>
<dbReference type="EMBL" id="BQNB010013175">
    <property type="protein sequence ID" value="GJT12765.1"/>
    <property type="molecule type" value="Genomic_DNA"/>
</dbReference>
<proteinExistence type="predicted"/>
<organism evidence="1 2">
    <name type="scientific">Tanacetum coccineum</name>
    <dbReference type="NCBI Taxonomy" id="301880"/>
    <lineage>
        <taxon>Eukaryota</taxon>
        <taxon>Viridiplantae</taxon>
        <taxon>Streptophyta</taxon>
        <taxon>Embryophyta</taxon>
        <taxon>Tracheophyta</taxon>
        <taxon>Spermatophyta</taxon>
        <taxon>Magnoliopsida</taxon>
        <taxon>eudicotyledons</taxon>
        <taxon>Gunneridae</taxon>
        <taxon>Pentapetalae</taxon>
        <taxon>asterids</taxon>
        <taxon>campanulids</taxon>
        <taxon>Asterales</taxon>
        <taxon>Asteraceae</taxon>
        <taxon>Asteroideae</taxon>
        <taxon>Anthemideae</taxon>
        <taxon>Anthemidinae</taxon>
        <taxon>Tanacetum</taxon>
    </lineage>
</organism>
<reference evidence="1" key="2">
    <citation type="submission" date="2022-01" db="EMBL/GenBank/DDBJ databases">
        <authorList>
            <person name="Yamashiro T."/>
            <person name="Shiraishi A."/>
            <person name="Satake H."/>
            <person name="Nakayama K."/>
        </authorList>
    </citation>
    <scope>NUCLEOTIDE SEQUENCE</scope>
</reference>
<keyword evidence="2" id="KW-1185">Reference proteome</keyword>